<evidence type="ECO:0000256" key="1">
    <source>
        <dbReference type="SAM" id="SignalP"/>
    </source>
</evidence>
<dbReference type="RefSeq" id="WP_122121951.1">
    <property type="nucleotide sequence ID" value="NZ_JAQMOH010000011.1"/>
</dbReference>
<reference evidence="3 4" key="1">
    <citation type="submission" date="2018-08" db="EMBL/GenBank/DDBJ databases">
        <title>A genome reference for cultivated species of the human gut microbiota.</title>
        <authorList>
            <person name="Zou Y."/>
            <person name="Xue W."/>
            <person name="Luo G."/>
        </authorList>
    </citation>
    <scope>NUCLEOTIDE SEQUENCE [LARGE SCALE GENOMIC DNA]</scope>
    <source>
        <strain evidence="3 4">OM05-11AA</strain>
    </source>
</reference>
<feature type="signal peptide" evidence="1">
    <location>
        <begin position="1"/>
        <end position="22"/>
    </location>
</feature>
<feature type="domain" description="DUF6383" evidence="2">
    <location>
        <begin position="1241"/>
        <end position="1314"/>
    </location>
</feature>
<organism evidence="3 4">
    <name type="scientific">Parabacteroides merdae</name>
    <dbReference type="NCBI Taxonomy" id="46503"/>
    <lineage>
        <taxon>Bacteria</taxon>
        <taxon>Pseudomonadati</taxon>
        <taxon>Bacteroidota</taxon>
        <taxon>Bacteroidia</taxon>
        <taxon>Bacteroidales</taxon>
        <taxon>Tannerellaceae</taxon>
        <taxon>Parabacteroides</taxon>
    </lineage>
</organism>
<evidence type="ECO:0000313" key="4">
    <source>
        <dbReference type="Proteomes" id="UP000261088"/>
    </source>
</evidence>
<comment type="caution">
    <text evidence="3">The sequence shown here is derived from an EMBL/GenBank/DDBJ whole genome shotgun (WGS) entry which is preliminary data.</text>
</comment>
<sequence>MNKKFSTLVGCLAFGTAFSAVAQVSNFPVSNAYGQVTPCATGLTYRSFGTKSNVTLGSEVNKIEADKWYQLRVDDEEGEKVLIQERDFKTGEITLRIVDVKDAPLNYSLWRISYDKKDGVTGGKFTFENKETGLGIVYDHKTAYTSDEFGKDVVELGAGEEISILGGCNTEWSWFSSNKDNNSTLVNEVLYAQFHDSDKVLVLKKSMNGAVNPNGLNIPGKQVVSVVYTAADAGNDAESCNALRLTPVEAKSVVLNAKDINRMIDAQKDGAAGFNFMTPTGIGNREAMSPEDNSTLDTYKYIAVEDKSIVDGLLEKANNALTATEKEQIEVACKVVDNHYKIWSVADASGNNWNNNDGRETFKAVETAYSLYHEAASIENKIRAAKDLAVAIAADYRAYYPELAKMQISGWVNADGTGTVTDSRFNASANLVALVSPLAALDGLNASDYWKQQVAVARQFPIRLQAQINADPSKNDKYLMVDTARWEEATENPSNSPELYLANKKPDMKNGLFVDARFNFRLTYFPTQDSLVIEPLNASVMTDAEYKADTYWRNSIVASQFISSSDITAGRKGLSASNTELATASEEAPVAVMLSKLNTKDGWVVTAGGTDKPKGSAAEGTLHTCIEFDHSYPYLTRTTLDQAVYTIQLVTDKAPNLTTHRANGVNVVADMSGHVVYDEKEASQNFAHMPATQWVVEYTGCEEDPVARVKVVNREYSNVAFEGQLYKADDNVFIINHNYNNTLGHYNSEFACSDTLKFTKVDPVNTLGYLNPGDKVIENTFKLKQFFDYGTDPYYLNAVKQGKDTLLRAQAEGSNFELVPVKVNWDAAAYESTNIPYGYTSEAAGATQLYKSVYMLKVKDADMINNDRVFVGINKNGKYCVADTLDRNANYTLAYFTLKENNHWTADNEEGHYYALVRTEYPYAYPVDKDDVYTNDVNKFAGWKYVFDDALDKLAIEQGQLDAKVENLCQDRTESFILEADTMPYYRRVVGLKTEKFYSTNNENRTLGESVIDGVTYMNIFSAVEEPERNNEFFIDTAHVNVSSMPTYLLALDVEAKKTAECNHEDHPAIGDHYQVIDYLQGRYMVDASVDSVIPAYLKNSVKPFENVYTRYAFVNAIHYQDTLYIMDAADATIKYDRDLYDGKNVAKKVVLKEKAYDGASIAFRLKDQSDDENFYIETKGKQYGYAANGNTWLKEQNHNIVSTGRGYSETGDHNGSNWHQNVYEDIYQALLLNTTAQSDATANEDVEVSSVTVIAGNGQITVAGAAGKKVVITNILGQTVANTVVTSDNATIAAPAGVVVVAIEGEDAVKAIVK</sequence>
<protein>
    <recommendedName>
        <fullName evidence="2">DUF6383 domain-containing protein</fullName>
    </recommendedName>
</protein>
<name>A0AB37LUP8_9BACT</name>
<gene>
    <name evidence="3" type="ORF">DXB61_07495</name>
</gene>
<accession>A0AB37LUP8</accession>
<dbReference type="EMBL" id="QSUP01000006">
    <property type="protein sequence ID" value="RGN52527.1"/>
    <property type="molecule type" value="Genomic_DNA"/>
</dbReference>
<dbReference type="InterPro" id="IPR045963">
    <property type="entry name" value="DUF6383"/>
</dbReference>
<dbReference type="Pfam" id="PF19910">
    <property type="entry name" value="DUF6383"/>
    <property type="match status" value="1"/>
</dbReference>
<evidence type="ECO:0000313" key="3">
    <source>
        <dbReference type="EMBL" id="RGN52527.1"/>
    </source>
</evidence>
<dbReference type="Proteomes" id="UP000261088">
    <property type="component" value="Unassembled WGS sequence"/>
</dbReference>
<keyword evidence="1" id="KW-0732">Signal</keyword>
<proteinExistence type="predicted"/>
<feature type="chain" id="PRO_5044225896" description="DUF6383 domain-containing protein" evidence="1">
    <location>
        <begin position="23"/>
        <end position="1315"/>
    </location>
</feature>
<evidence type="ECO:0000259" key="2">
    <source>
        <dbReference type="Pfam" id="PF19910"/>
    </source>
</evidence>